<evidence type="ECO:0000313" key="2">
    <source>
        <dbReference type="EMBL" id="AKE62207.1"/>
    </source>
</evidence>
<dbReference type="PANTHER" id="PTHR43196">
    <property type="entry name" value="SULFATE ADENYLYLTRANSFERASE SUBUNIT 2"/>
    <property type="match status" value="1"/>
</dbReference>
<dbReference type="Gene3D" id="3.40.50.620">
    <property type="entry name" value="HUPs"/>
    <property type="match status" value="1"/>
</dbReference>
<gene>
    <name evidence="2" type="ORF">F384_27045</name>
</gene>
<dbReference type="PATRIC" id="fig|1261127.3.peg.5613"/>
<dbReference type="SUPFAM" id="SSF52402">
    <property type="entry name" value="Adenine nucleotide alpha hydrolases-like"/>
    <property type="match status" value="1"/>
</dbReference>
<keyword evidence="2" id="KW-0378">Hydrolase</keyword>
<accession>A0A0F6U0E1</accession>
<dbReference type="RefSeq" id="WP_046499163.1">
    <property type="nucleotide sequence ID" value="NZ_CP011133.1"/>
</dbReference>
<dbReference type="EMBL" id="CP011133">
    <property type="protein sequence ID" value="AKE62207.1"/>
    <property type="molecule type" value="Genomic_DNA"/>
</dbReference>
<dbReference type="Proteomes" id="UP000034085">
    <property type="component" value="Plasmid"/>
</dbReference>
<keyword evidence="2" id="KW-0614">Plasmid</keyword>
<protein>
    <submittedName>
        <fullName evidence="2">Phosphohydrolase</fullName>
    </submittedName>
</protein>
<dbReference type="GO" id="GO:0016787">
    <property type="term" value="F:hydrolase activity"/>
    <property type="evidence" value="ECO:0007669"/>
    <property type="project" value="UniProtKB-KW"/>
</dbReference>
<name>A0A0F6U0E1_CITAM</name>
<dbReference type="InterPro" id="IPR002500">
    <property type="entry name" value="PAPS_reduct_dom"/>
</dbReference>
<sequence length="356" mass="40537">MSDFIDDTFIVPVLGSMAGITTPLAGKSYRSAPDIDLSCYDAIIICLSGGKDSIACLLHLIDIGVDLSRVELWHHDVDGREGSSLMDWPFMADYNRKIASAFQIPLMFSWLQGGMEGEMLKENGYSRPHCIETPDGLIIAERDIQRSTPATRLRFPQQSPSLKTRWCSSALKIDVGRRALTNQKRFDGKKVLFITGERRSESYNRYNYLQLEPHISSCKKRQVDAWRPVLEWSEEQVWEILEKHRVTAPVPYRLGWGRSSCLTCIYNSARIWATIKHYFPERIHAMASYEDRFGVTISRKRINVLDLSQNISPINITDEEALLQAVNPVYTLPVISMTKEWLLPGGAYNREKCGAD</sequence>
<dbReference type="PANTHER" id="PTHR43196:SF2">
    <property type="entry name" value="PHOSPHOADENOSINE PHOSPHOSULFATE REDUCTASE"/>
    <property type="match status" value="1"/>
</dbReference>
<dbReference type="InterPro" id="IPR014729">
    <property type="entry name" value="Rossmann-like_a/b/a_fold"/>
</dbReference>
<evidence type="ECO:0000313" key="3">
    <source>
        <dbReference type="Proteomes" id="UP000034085"/>
    </source>
</evidence>
<dbReference type="InterPro" id="IPR050128">
    <property type="entry name" value="Sulfate_adenylyltrnsfr_sub2"/>
</dbReference>
<dbReference type="Pfam" id="PF01507">
    <property type="entry name" value="PAPS_reduct"/>
    <property type="match status" value="1"/>
</dbReference>
<dbReference type="AlphaFoldDB" id="A0A0F6U0E1"/>
<dbReference type="KEGG" id="cama:F384_27045"/>
<reference evidence="2 3" key="1">
    <citation type="submission" date="2015-03" db="EMBL/GenBank/DDBJ databases">
        <title>Complete genome sequence of Citrobacter amalonaticus Y19.</title>
        <authorList>
            <person name="Park S."/>
        </authorList>
    </citation>
    <scope>NUCLEOTIDE SEQUENCE [LARGE SCALE GENOMIC DNA]</scope>
    <source>
        <strain evidence="2 3">Y19</strain>
        <plasmid evidence="3">Plasmid</plasmid>
    </source>
</reference>
<dbReference type="OrthoDB" id="9772814at2"/>
<organism evidence="2 3">
    <name type="scientific">Citrobacter amalonaticus Y19</name>
    <dbReference type="NCBI Taxonomy" id="1261127"/>
    <lineage>
        <taxon>Bacteria</taxon>
        <taxon>Pseudomonadati</taxon>
        <taxon>Pseudomonadota</taxon>
        <taxon>Gammaproteobacteria</taxon>
        <taxon>Enterobacterales</taxon>
        <taxon>Enterobacteriaceae</taxon>
        <taxon>Citrobacter</taxon>
    </lineage>
</organism>
<feature type="domain" description="Phosphoadenosine phosphosulphate reductase" evidence="1">
    <location>
        <begin position="156"/>
        <end position="252"/>
    </location>
</feature>
<evidence type="ECO:0000259" key="1">
    <source>
        <dbReference type="Pfam" id="PF01507"/>
    </source>
</evidence>
<proteinExistence type="predicted"/>
<dbReference type="HOGENOM" id="CLU_051154_0_0_6"/>
<geneLocation type="plasmid" evidence="2">
    <name>unnamed</name>
</geneLocation>